<reference evidence="3" key="1">
    <citation type="submission" date="2022-11" db="UniProtKB">
        <authorList>
            <consortium name="WormBaseParasite"/>
        </authorList>
    </citation>
    <scope>IDENTIFICATION</scope>
</reference>
<keyword evidence="1" id="KW-0732">Signal</keyword>
<protein>
    <submittedName>
        <fullName evidence="3">Uncharacterized protein</fullName>
    </submittedName>
</protein>
<sequence>MFFRILVLLVLLCAVAYARPSYGSVMPPQTGYGMQQSGYGMQQSGYGMQQSGYGMGGGMGGMGMGR</sequence>
<dbReference type="Proteomes" id="UP000887540">
    <property type="component" value="Unplaced"/>
</dbReference>
<name>A0A914BZY3_9BILA</name>
<proteinExistence type="predicted"/>
<feature type="chain" id="PRO_5037045606" evidence="1">
    <location>
        <begin position="19"/>
        <end position="66"/>
    </location>
</feature>
<evidence type="ECO:0000313" key="2">
    <source>
        <dbReference type="Proteomes" id="UP000887540"/>
    </source>
</evidence>
<keyword evidence="2" id="KW-1185">Reference proteome</keyword>
<dbReference type="WBParaSite" id="ACRNAN_Path_1360.g5336.t1">
    <property type="protein sequence ID" value="ACRNAN_Path_1360.g5336.t1"/>
    <property type="gene ID" value="ACRNAN_Path_1360.g5336"/>
</dbReference>
<feature type="signal peptide" evidence="1">
    <location>
        <begin position="1"/>
        <end position="18"/>
    </location>
</feature>
<dbReference type="AlphaFoldDB" id="A0A914BZY3"/>
<organism evidence="2 3">
    <name type="scientific">Acrobeloides nanus</name>
    <dbReference type="NCBI Taxonomy" id="290746"/>
    <lineage>
        <taxon>Eukaryota</taxon>
        <taxon>Metazoa</taxon>
        <taxon>Ecdysozoa</taxon>
        <taxon>Nematoda</taxon>
        <taxon>Chromadorea</taxon>
        <taxon>Rhabditida</taxon>
        <taxon>Tylenchina</taxon>
        <taxon>Cephalobomorpha</taxon>
        <taxon>Cephaloboidea</taxon>
        <taxon>Cephalobidae</taxon>
        <taxon>Acrobeloides</taxon>
    </lineage>
</organism>
<accession>A0A914BZY3</accession>
<evidence type="ECO:0000313" key="3">
    <source>
        <dbReference type="WBParaSite" id="ACRNAN_Path_1360.g5336.t1"/>
    </source>
</evidence>
<evidence type="ECO:0000256" key="1">
    <source>
        <dbReference type="SAM" id="SignalP"/>
    </source>
</evidence>